<dbReference type="InterPro" id="IPR024090">
    <property type="entry name" value="PRODH_PutA_dom_I"/>
</dbReference>
<dbReference type="NCBIfam" id="NF008869">
    <property type="entry name" value="PRK11904.1"/>
    <property type="match status" value="1"/>
</dbReference>
<dbReference type="GO" id="GO:0003677">
    <property type="term" value="F:DNA binding"/>
    <property type="evidence" value="ECO:0007669"/>
    <property type="project" value="UniProtKB-KW"/>
</dbReference>
<feature type="domain" description="Proline dehydrogenase PutA" evidence="22">
    <location>
        <begin position="66"/>
        <end position="176"/>
    </location>
</feature>
<dbReference type="Gene3D" id="1.20.5.550">
    <property type="entry name" value="Single Helix bin"/>
    <property type="match status" value="1"/>
</dbReference>
<evidence type="ECO:0000256" key="2">
    <source>
        <dbReference type="ARBA" id="ARBA00004739"/>
    </source>
</evidence>
<comment type="catalytic activity">
    <reaction evidence="15 18">
        <text>L-proline + a quinone = (S)-1-pyrroline-5-carboxylate + a quinol + H(+)</text>
        <dbReference type="Rhea" id="RHEA:23784"/>
        <dbReference type="ChEBI" id="CHEBI:15378"/>
        <dbReference type="ChEBI" id="CHEBI:17388"/>
        <dbReference type="ChEBI" id="CHEBI:24646"/>
        <dbReference type="ChEBI" id="CHEBI:60039"/>
        <dbReference type="ChEBI" id="CHEBI:132124"/>
        <dbReference type="EC" id="1.5.5.2"/>
    </reaction>
</comment>
<evidence type="ECO:0000256" key="8">
    <source>
        <dbReference type="ARBA" id="ARBA00023015"/>
    </source>
</evidence>
<dbReference type="Gene3D" id="3.40.309.10">
    <property type="entry name" value="Aldehyde Dehydrogenase, Chain A, domain 2"/>
    <property type="match status" value="1"/>
</dbReference>
<evidence type="ECO:0000256" key="9">
    <source>
        <dbReference type="ARBA" id="ARBA00023027"/>
    </source>
</evidence>
<dbReference type="NCBIfam" id="TIGR01238">
    <property type="entry name" value="D1pyr5carbox3"/>
    <property type="match status" value="1"/>
</dbReference>
<evidence type="ECO:0000259" key="21">
    <source>
        <dbReference type="Pfam" id="PF01619"/>
    </source>
</evidence>
<evidence type="ECO:0000256" key="12">
    <source>
        <dbReference type="ARBA" id="ARBA00023163"/>
    </source>
</evidence>
<comment type="function">
    <text evidence="18">Oxidizes proline to glutamate for use as a carbon and nitrogen source.</text>
</comment>
<keyword evidence="10 18" id="KW-0642">Proline metabolism</keyword>
<dbReference type="PANTHER" id="PTHR42862:SF1">
    <property type="entry name" value="DELTA-1-PYRROLINE-5-CARBOXYLATE DEHYDROGENASE 2, ISOFORM A-RELATED"/>
    <property type="match status" value="1"/>
</dbReference>
<dbReference type="GO" id="GO:0004657">
    <property type="term" value="F:proline dehydrogenase activity"/>
    <property type="evidence" value="ECO:0007669"/>
    <property type="project" value="UniProtKB-UniRule"/>
</dbReference>
<dbReference type="GO" id="GO:0003842">
    <property type="term" value="F:L-glutamate gamma-semialdehyde dehydrogenase activity"/>
    <property type="evidence" value="ECO:0007669"/>
    <property type="project" value="UniProtKB-UniRule"/>
</dbReference>
<comment type="pathway">
    <text evidence="2 18">Amino-acid degradation; L-proline degradation into L-glutamate; L-glutamate from L-proline: step 1/2.</text>
</comment>
<reference evidence="25" key="1">
    <citation type="submission" date="2017-11" db="EMBL/GenBank/DDBJ databases">
        <authorList>
            <person name="Chan K.G."/>
            <person name="Lee L.S."/>
        </authorList>
    </citation>
    <scope>NUCLEOTIDE SEQUENCE [LARGE SCALE GENOMIC DNA]</scope>
    <source>
        <strain evidence="25">DSM 100970</strain>
    </source>
</reference>
<evidence type="ECO:0000256" key="18">
    <source>
        <dbReference type="PIRNR" id="PIRNR000197"/>
    </source>
</evidence>
<dbReference type="UniPathway" id="UPA00261">
    <property type="reaction ID" value="UER00373"/>
</dbReference>
<name>A0A2I7N380_9NEIS</name>
<evidence type="ECO:0000256" key="16">
    <source>
        <dbReference type="ARBA" id="ARBA00060889"/>
    </source>
</evidence>
<evidence type="ECO:0000256" key="5">
    <source>
        <dbReference type="ARBA" id="ARBA00022630"/>
    </source>
</evidence>
<feature type="domain" description="Aldehyde dehydrogenase" evidence="20">
    <location>
        <begin position="563"/>
        <end position="1005"/>
    </location>
</feature>
<feature type="domain" description="Proline dehydrogenase" evidence="21">
    <location>
        <begin position="185"/>
        <end position="479"/>
    </location>
</feature>
<dbReference type="InterPro" id="IPR041349">
    <property type="entry name" value="PRODH"/>
</dbReference>
<keyword evidence="25" id="KW-1185">Reference proteome</keyword>
<dbReference type="SUPFAM" id="SSF51730">
    <property type="entry name" value="FAD-linked oxidoreductase"/>
    <property type="match status" value="1"/>
</dbReference>
<evidence type="ECO:0000256" key="15">
    <source>
        <dbReference type="ARBA" id="ARBA00048779"/>
    </source>
</evidence>
<evidence type="ECO:0000256" key="19">
    <source>
        <dbReference type="PIRSR" id="PIRSR000197-1"/>
    </source>
</evidence>
<evidence type="ECO:0000256" key="10">
    <source>
        <dbReference type="ARBA" id="ARBA00023062"/>
    </source>
</evidence>
<evidence type="ECO:0000256" key="1">
    <source>
        <dbReference type="ARBA" id="ARBA00001974"/>
    </source>
</evidence>
<comment type="cofactor">
    <cofactor evidence="1 18">
        <name>FAD</name>
        <dbReference type="ChEBI" id="CHEBI:57692"/>
    </cofactor>
</comment>
<evidence type="ECO:0000256" key="3">
    <source>
        <dbReference type="ARBA" id="ARBA00004786"/>
    </source>
</evidence>
<protein>
    <recommendedName>
        <fullName evidence="18">Bifunctional protein PutA</fullName>
    </recommendedName>
    <domain>
        <recommendedName>
            <fullName evidence="18">Proline dehydrogenase</fullName>
            <ecNumber evidence="18">1.5.5.2</ecNumber>
        </recommendedName>
        <alternativeName>
            <fullName evidence="18">Proline oxidase</fullName>
        </alternativeName>
    </domain>
    <domain>
        <recommendedName>
            <fullName evidence="18">Delta-1-pyrroline-5-carboxylate dehydrogenase</fullName>
            <shortName evidence="18">P5C dehydrogenase</shortName>
            <ecNumber evidence="18">1.2.1.88</ecNumber>
        </recommendedName>
        <alternativeName>
            <fullName evidence="18">L-glutamate gamma-semialdehyde dehydrogenase</fullName>
        </alternativeName>
    </domain>
</protein>
<keyword evidence="8 18" id="KW-0805">Transcription regulation</keyword>
<evidence type="ECO:0000256" key="6">
    <source>
        <dbReference type="ARBA" id="ARBA00022827"/>
    </source>
</evidence>
<keyword evidence="9 18" id="KW-0520">NAD</keyword>
<dbReference type="InterPro" id="IPR016160">
    <property type="entry name" value="Ald_DH_CS_CYS"/>
</dbReference>
<dbReference type="Pfam" id="PF01619">
    <property type="entry name" value="Pro_dh"/>
    <property type="match status" value="1"/>
</dbReference>
<dbReference type="Gene3D" id="3.20.20.220">
    <property type="match status" value="1"/>
</dbReference>
<feature type="domain" description="Proline utilization A proline dehydrogenase N-terminal" evidence="23">
    <location>
        <begin position="10"/>
        <end position="57"/>
    </location>
</feature>
<dbReference type="EMBL" id="CP024847">
    <property type="protein sequence ID" value="AUR50911.1"/>
    <property type="molecule type" value="Genomic_DNA"/>
</dbReference>
<comment type="catalytic activity">
    <reaction evidence="14 18">
        <text>L-glutamate 5-semialdehyde + NAD(+) + H2O = L-glutamate + NADH + 2 H(+)</text>
        <dbReference type="Rhea" id="RHEA:30235"/>
        <dbReference type="ChEBI" id="CHEBI:15377"/>
        <dbReference type="ChEBI" id="CHEBI:15378"/>
        <dbReference type="ChEBI" id="CHEBI:29985"/>
        <dbReference type="ChEBI" id="CHEBI:57540"/>
        <dbReference type="ChEBI" id="CHEBI:57945"/>
        <dbReference type="ChEBI" id="CHEBI:58066"/>
        <dbReference type="EC" id="1.2.1.88"/>
    </reaction>
</comment>
<dbReference type="PANTHER" id="PTHR42862">
    <property type="entry name" value="DELTA-1-PYRROLINE-5-CARBOXYLATE DEHYDROGENASE 1, ISOFORM A-RELATED"/>
    <property type="match status" value="1"/>
</dbReference>
<evidence type="ECO:0000256" key="17">
    <source>
        <dbReference type="ARBA" id="ARBA00060911"/>
    </source>
</evidence>
<dbReference type="InterPro" id="IPR002872">
    <property type="entry name" value="Proline_DH_dom"/>
</dbReference>
<organism evidence="24 25">
    <name type="scientific">Aquella oligotrophica</name>
    <dbReference type="NCBI Taxonomy" id="2067065"/>
    <lineage>
        <taxon>Bacteria</taxon>
        <taxon>Pseudomonadati</taxon>
        <taxon>Pseudomonadota</taxon>
        <taxon>Betaproteobacteria</taxon>
        <taxon>Neisseriales</taxon>
        <taxon>Neisseriaceae</taxon>
        <taxon>Aquella</taxon>
    </lineage>
</organism>
<dbReference type="EC" id="1.2.1.88" evidence="18"/>
<sequence>MFNLAVRPQTDLKTKITEKYRDNEQKCLDNLIEILDWDVNKEEQIRQLATSMIEKVRNNRIKGNGVDALMQEFKLSTAEGIALMCLAESLLRIPDTYTQNKLIKDKIATGDWKSHTKSGSFFVNAASWGLTLTGKLVKADSDAKLTAALVKVVGKWGEPIIRKAMGTAVRFMGNQFVMGETIESALKAATAKEAKGYQFSFDMLGEAALTDEDAQKYMQSYIDAIHSVGKANAGRGIKEGPGISVKLSAIHPRYVRAQRERVMSELFPRLKHLYLLAKQYQIALFIDAEETDRLEISLDLLEKLVTDPDMAGFKGIGFVIQAYQRRAPHVIDYVIDLARRANARIMVRLVKGAYWDSEVKRAQVDGQADYPVYTRKFYTDLSYLACAKKLLSAQDAIYPAFATHNAYSLAAIHTIAEGREFEFQCLYGMGETLYDNVVGKDNLGVICRVYAPVGTYETLLAYLVRRLLENGANSSFVHQLVDPSIPVSELVVNPLDLTLKAHKESNPFFKKPADIYPGGRINSKGLDLSDELQLATLDKELNKFIANKYQAYPLLDGYKISDRETKTVRNPAKQADIVGEVKLANSDELDVAVSNAVKAFPNWSTTSPQERAAKITKFADLMEENYYEVLNIVIREAGKTLSNAIAEIREAVDFCRYYAAQVTNEFSNETHKALGPVVCISPWNFPLAIFVGEVVSSLAAGNTVIAKPSAQTNLIAFYAVELMHKAGIPTGAIQFMPGSGSTIGNELTKDPRIKAVIFTGSTEVAQTINQNLAAKADAGVLIAETGGQNAMIVDSTALPEQVVLDVVSSGFDSAGQRCSALRVLYLQADIADKTIKMLKGAMDELRVGNPSSLNTDVGPVIDTKAQKVLLDHIESLRHKARMMYQAKLQPECEDGIFVAPTVFEIGSIKELKREVFGPVIHIIRFAGEDLDKVIAEINSSGYGLTQGVHSRLEDTAAKVYNNIKAGNIYINRNTVGAVVGVQPFGGEGLSGTGPKAGGPLYLYRLVNTEALPKLDASKKEVDFRTLDRFVNSLGQLQLGQQDITELLAVASKLKEHSPLADHIELPGPTGERNFMLFAPRGYVACVADSLRGYCEQIIHALATGNQVVMVKDGTNDVFSRYLPKQSYFTSEFAKVDMLHALLISKGHPNLAQIRNELAKRDSLLTHVLEELPQGGYNIHLLVTERTVSNNITATGGNVQLMSIDDRVE</sequence>
<dbReference type="InterPro" id="IPR005933">
    <property type="entry name" value="PutA_C"/>
</dbReference>
<dbReference type="SUPFAM" id="SSF81935">
    <property type="entry name" value="N-terminal domain of bifunctional PutA protein"/>
    <property type="match status" value="1"/>
</dbReference>
<dbReference type="GO" id="GO:0010133">
    <property type="term" value="P:L-proline catabolic process to L-glutamate"/>
    <property type="evidence" value="ECO:0007669"/>
    <property type="project" value="UniProtKB-UniRule"/>
</dbReference>
<dbReference type="GO" id="GO:0009898">
    <property type="term" value="C:cytoplasmic side of plasma membrane"/>
    <property type="evidence" value="ECO:0007669"/>
    <property type="project" value="TreeGrafter"/>
</dbReference>
<dbReference type="OrthoDB" id="6187633at2"/>
<keyword evidence="5 18" id="KW-0285">Flavoprotein</keyword>
<keyword evidence="6 18" id="KW-0274">FAD</keyword>
<feature type="active site" evidence="19">
    <location>
        <position position="784"/>
    </location>
</feature>
<dbReference type="CDD" id="cd07125">
    <property type="entry name" value="ALDH_PutA-P5CDH"/>
    <property type="match status" value="1"/>
</dbReference>
<evidence type="ECO:0000256" key="7">
    <source>
        <dbReference type="ARBA" id="ARBA00023002"/>
    </source>
</evidence>
<dbReference type="EC" id="1.5.5.2" evidence="18"/>
<comment type="similarity">
    <text evidence="17 18">In the C-terminal section; belongs to the aldehyde dehydrogenase family.</text>
</comment>
<dbReference type="Pfam" id="PF18327">
    <property type="entry name" value="PRODH"/>
    <property type="match status" value="1"/>
</dbReference>
<evidence type="ECO:0000313" key="24">
    <source>
        <dbReference type="EMBL" id="AUR50911.1"/>
    </source>
</evidence>
<dbReference type="AlphaFoldDB" id="A0A2I7N380"/>
<evidence type="ECO:0000256" key="4">
    <source>
        <dbReference type="ARBA" id="ARBA00022491"/>
    </source>
</evidence>
<dbReference type="Pfam" id="PF00171">
    <property type="entry name" value="Aldedh"/>
    <property type="match status" value="1"/>
</dbReference>
<dbReference type="InterPro" id="IPR024089">
    <property type="entry name" value="PRODH_PutA_dom_I/II"/>
</dbReference>
<evidence type="ECO:0000259" key="23">
    <source>
        <dbReference type="Pfam" id="PF18327"/>
    </source>
</evidence>
<keyword evidence="11 18" id="KW-0238">DNA-binding</keyword>
<keyword evidence="4 18" id="KW-0678">Repressor</keyword>
<dbReference type="FunFam" id="3.20.20.220:FF:000004">
    <property type="entry name" value="Bifunctional protein PutA"/>
    <property type="match status" value="1"/>
</dbReference>
<dbReference type="InterPro" id="IPR050485">
    <property type="entry name" value="Proline_metab_enzyme"/>
</dbReference>
<dbReference type="PROSITE" id="PS00070">
    <property type="entry name" value="ALDEHYDE_DEHYDR_CYS"/>
    <property type="match status" value="1"/>
</dbReference>
<evidence type="ECO:0000313" key="25">
    <source>
        <dbReference type="Proteomes" id="UP000236655"/>
    </source>
</evidence>
<dbReference type="InterPro" id="IPR025703">
    <property type="entry name" value="Bifunct_PutA"/>
</dbReference>
<dbReference type="InterPro" id="IPR016161">
    <property type="entry name" value="Ald_DH/histidinol_DH"/>
</dbReference>
<dbReference type="Proteomes" id="UP000236655">
    <property type="component" value="Chromosome"/>
</dbReference>
<dbReference type="Pfam" id="PF14850">
    <property type="entry name" value="Pro_dh-DNA_bdg"/>
    <property type="match status" value="1"/>
</dbReference>
<dbReference type="FunFam" id="3.40.309.10:FF:000005">
    <property type="entry name" value="1-pyrroline-5-carboxylate dehydrogenase 1"/>
    <property type="match status" value="1"/>
</dbReference>
<dbReference type="InterPro" id="IPR016163">
    <property type="entry name" value="Ald_DH_C"/>
</dbReference>
<evidence type="ECO:0000259" key="22">
    <source>
        <dbReference type="Pfam" id="PF14850"/>
    </source>
</evidence>
<evidence type="ECO:0000259" key="20">
    <source>
        <dbReference type="Pfam" id="PF00171"/>
    </source>
</evidence>
<dbReference type="InterPro" id="IPR029041">
    <property type="entry name" value="FAD-linked_oxidoreductase-like"/>
</dbReference>
<comment type="similarity">
    <text evidence="16 18">In the N-terminal section; belongs to the proline dehydrogenase family.</text>
</comment>
<dbReference type="InterPro" id="IPR024082">
    <property type="entry name" value="PRODH_PutA_dom_II"/>
</dbReference>
<keyword evidence="13" id="KW-0511">Multifunctional enzyme</keyword>
<gene>
    <name evidence="24" type="primary">putA</name>
    <name evidence="24" type="ORF">CUN60_00865</name>
</gene>
<dbReference type="RefSeq" id="WP_102950211.1">
    <property type="nucleotide sequence ID" value="NZ_CP024847.1"/>
</dbReference>
<dbReference type="KEGG" id="nba:CUN60_00865"/>
<dbReference type="SUPFAM" id="SSF53720">
    <property type="entry name" value="ALDH-like"/>
    <property type="match status" value="1"/>
</dbReference>
<accession>A0A2I7N380</accession>
<dbReference type="InterPro" id="IPR016162">
    <property type="entry name" value="Ald_DH_N"/>
</dbReference>
<dbReference type="PIRSF" id="PIRSF000197">
    <property type="entry name" value="Bifunct_PutA"/>
    <property type="match status" value="1"/>
</dbReference>
<dbReference type="Gene3D" id="3.40.605.10">
    <property type="entry name" value="Aldehyde Dehydrogenase, Chain A, domain 1"/>
    <property type="match status" value="1"/>
</dbReference>
<feature type="active site" evidence="19">
    <location>
        <position position="818"/>
    </location>
</feature>
<dbReference type="GO" id="GO:0003700">
    <property type="term" value="F:DNA-binding transcription factor activity"/>
    <property type="evidence" value="ECO:0007669"/>
    <property type="project" value="InterPro"/>
</dbReference>
<proteinExistence type="inferred from homology"/>
<keyword evidence="7 18" id="KW-0560">Oxidoreductase</keyword>
<evidence type="ECO:0000256" key="11">
    <source>
        <dbReference type="ARBA" id="ARBA00023125"/>
    </source>
</evidence>
<dbReference type="InterPro" id="IPR015590">
    <property type="entry name" value="Aldehyde_DH_dom"/>
</dbReference>
<evidence type="ECO:0000256" key="13">
    <source>
        <dbReference type="ARBA" id="ARBA00023268"/>
    </source>
</evidence>
<evidence type="ECO:0000256" key="14">
    <source>
        <dbReference type="ARBA" id="ARBA00048142"/>
    </source>
</evidence>
<keyword evidence="12 18" id="KW-0804">Transcription</keyword>
<comment type="pathway">
    <text evidence="3 18">Amino-acid degradation; L-proline degradation into L-glutamate; L-glutamate from L-proline: step 2/2.</text>
</comment>
<dbReference type="Gene3D" id="1.20.5.460">
    <property type="entry name" value="Single helix bin"/>
    <property type="match status" value="1"/>
</dbReference>